<dbReference type="EMBL" id="SMKE01000037">
    <property type="protein sequence ID" value="TDC01689.1"/>
    <property type="molecule type" value="Genomic_DNA"/>
</dbReference>
<organism evidence="1 2">
    <name type="scientific">Micromonospora fluostatini</name>
    <dbReference type="NCBI Taxonomy" id="1629071"/>
    <lineage>
        <taxon>Bacteria</taxon>
        <taxon>Bacillati</taxon>
        <taxon>Actinomycetota</taxon>
        <taxon>Actinomycetes</taxon>
        <taxon>Micromonosporales</taxon>
        <taxon>Micromonosporaceae</taxon>
        <taxon>Micromonospora</taxon>
    </lineage>
</organism>
<proteinExistence type="predicted"/>
<evidence type="ECO:0000313" key="2">
    <source>
        <dbReference type="Proteomes" id="UP000295626"/>
    </source>
</evidence>
<keyword evidence="2" id="KW-1185">Reference proteome</keyword>
<name>A0ABY2DL06_9ACTN</name>
<protein>
    <submittedName>
        <fullName evidence="1">Uncharacterized protein</fullName>
    </submittedName>
</protein>
<evidence type="ECO:0000313" key="1">
    <source>
        <dbReference type="EMBL" id="TDC01689.1"/>
    </source>
</evidence>
<sequence>MPLTITVTDALRTDGEKRVEVSARHLEDARLVLAYAEDLMWTRGRQAAEFNESRWPAGDRLHVIVNDASALLADPASRDRATSIAHWGSAFDVVLTLRFRADDIACDERGRWWHPTLAAFGGSTALRTLAFLGRVTVEVVDPSAAS</sequence>
<gene>
    <name evidence="1" type="ORF">E1091_02345</name>
</gene>
<reference evidence="1 2" key="1">
    <citation type="submission" date="2019-02" db="EMBL/GenBank/DDBJ databases">
        <title>Draft genome sequences of novel Actinobacteria.</title>
        <authorList>
            <person name="Sahin N."/>
            <person name="Ay H."/>
            <person name="Saygin H."/>
        </authorList>
    </citation>
    <scope>NUCLEOTIDE SEQUENCE [LARGE SCALE GENOMIC DNA]</scope>
    <source>
        <strain evidence="1 2">JCM 30529</strain>
    </source>
</reference>
<comment type="caution">
    <text evidence="1">The sequence shown here is derived from an EMBL/GenBank/DDBJ whole genome shotgun (WGS) entry which is preliminary data.</text>
</comment>
<accession>A0ABY2DL06</accession>
<dbReference type="Proteomes" id="UP000295626">
    <property type="component" value="Unassembled WGS sequence"/>
</dbReference>